<dbReference type="Proteomes" id="UP000499080">
    <property type="component" value="Unassembled WGS sequence"/>
</dbReference>
<sequence>MKKRKRLDYLAWNPIISKLDYSGPSSTCHLVICGLFRDEKNGIWTVAMALHAIDMIFVNCKEPMSMLSRQHGGGSLMVWEAICFNGQISLAFLSGQQKSENYEVLSFTIIYFLLGKFYLEQIGLST</sequence>
<dbReference type="OrthoDB" id="8030176at2759"/>
<evidence type="ECO:0000313" key="2">
    <source>
        <dbReference type="Proteomes" id="UP000499080"/>
    </source>
</evidence>
<dbReference type="EMBL" id="BGPR01002159">
    <property type="protein sequence ID" value="GBM68721.1"/>
    <property type="molecule type" value="Genomic_DNA"/>
</dbReference>
<organism evidence="1 2">
    <name type="scientific">Araneus ventricosus</name>
    <name type="common">Orbweaver spider</name>
    <name type="synonym">Epeira ventricosa</name>
    <dbReference type="NCBI Taxonomy" id="182803"/>
    <lineage>
        <taxon>Eukaryota</taxon>
        <taxon>Metazoa</taxon>
        <taxon>Ecdysozoa</taxon>
        <taxon>Arthropoda</taxon>
        <taxon>Chelicerata</taxon>
        <taxon>Arachnida</taxon>
        <taxon>Araneae</taxon>
        <taxon>Araneomorphae</taxon>
        <taxon>Entelegynae</taxon>
        <taxon>Araneoidea</taxon>
        <taxon>Araneidae</taxon>
        <taxon>Araneus</taxon>
    </lineage>
</organism>
<evidence type="ECO:0000313" key="1">
    <source>
        <dbReference type="EMBL" id="GBM68721.1"/>
    </source>
</evidence>
<dbReference type="AlphaFoldDB" id="A0A4Y2HTK6"/>
<proteinExistence type="predicted"/>
<comment type="caution">
    <text evidence="1">The sequence shown here is derived from an EMBL/GenBank/DDBJ whole genome shotgun (WGS) entry which is preliminary data.</text>
</comment>
<gene>
    <name evidence="1" type="ORF">AVEN_69135_1</name>
</gene>
<keyword evidence="2" id="KW-1185">Reference proteome</keyword>
<protein>
    <submittedName>
        <fullName evidence="1">Uncharacterized protein</fullName>
    </submittedName>
</protein>
<reference evidence="1 2" key="1">
    <citation type="journal article" date="2019" name="Sci. Rep.">
        <title>Orb-weaving spider Araneus ventricosus genome elucidates the spidroin gene catalogue.</title>
        <authorList>
            <person name="Kono N."/>
            <person name="Nakamura H."/>
            <person name="Ohtoshi R."/>
            <person name="Moran D.A.P."/>
            <person name="Shinohara A."/>
            <person name="Yoshida Y."/>
            <person name="Fujiwara M."/>
            <person name="Mori M."/>
            <person name="Tomita M."/>
            <person name="Arakawa K."/>
        </authorList>
    </citation>
    <scope>NUCLEOTIDE SEQUENCE [LARGE SCALE GENOMIC DNA]</scope>
</reference>
<accession>A0A4Y2HTK6</accession>
<name>A0A4Y2HTK6_ARAVE</name>